<keyword evidence="2" id="KW-0472">Membrane</keyword>
<dbReference type="AlphaFoldDB" id="A0A2J6T1I4"/>
<dbReference type="Proteomes" id="UP000235371">
    <property type="component" value="Unassembled WGS sequence"/>
</dbReference>
<evidence type="ECO:0000313" key="3">
    <source>
        <dbReference type="EMBL" id="PMD56885.1"/>
    </source>
</evidence>
<dbReference type="EMBL" id="KZ613847">
    <property type="protein sequence ID" value="PMD56885.1"/>
    <property type="molecule type" value="Genomic_DNA"/>
</dbReference>
<protein>
    <submittedName>
        <fullName evidence="3">Uncharacterized protein</fullName>
    </submittedName>
</protein>
<feature type="region of interest" description="Disordered" evidence="1">
    <location>
        <begin position="1"/>
        <end position="37"/>
    </location>
</feature>
<reference evidence="3 4" key="1">
    <citation type="submission" date="2016-04" db="EMBL/GenBank/DDBJ databases">
        <title>A degradative enzymes factory behind the ericoid mycorrhizal symbiosis.</title>
        <authorList>
            <consortium name="DOE Joint Genome Institute"/>
            <person name="Martino E."/>
            <person name="Morin E."/>
            <person name="Grelet G."/>
            <person name="Kuo A."/>
            <person name="Kohler A."/>
            <person name="Daghino S."/>
            <person name="Barry K."/>
            <person name="Choi C."/>
            <person name="Cichocki N."/>
            <person name="Clum A."/>
            <person name="Copeland A."/>
            <person name="Hainaut M."/>
            <person name="Haridas S."/>
            <person name="Labutti K."/>
            <person name="Lindquist E."/>
            <person name="Lipzen A."/>
            <person name="Khouja H.-R."/>
            <person name="Murat C."/>
            <person name="Ohm R."/>
            <person name="Olson A."/>
            <person name="Spatafora J."/>
            <person name="Veneault-Fourrey C."/>
            <person name="Henrissat B."/>
            <person name="Grigoriev I."/>
            <person name="Martin F."/>
            <person name="Perotto S."/>
        </authorList>
    </citation>
    <scope>NUCLEOTIDE SEQUENCE [LARGE SCALE GENOMIC DNA]</scope>
    <source>
        <strain evidence="3 4">E</strain>
    </source>
</reference>
<evidence type="ECO:0000313" key="4">
    <source>
        <dbReference type="Proteomes" id="UP000235371"/>
    </source>
</evidence>
<dbReference type="RefSeq" id="XP_024733789.1">
    <property type="nucleotide sequence ID" value="XM_024872386.1"/>
</dbReference>
<dbReference type="InParanoid" id="A0A2J6T1I4"/>
<feature type="compositionally biased region" description="Polar residues" evidence="1">
    <location>
        <begin position="10"/>
        <end position="27"/>
    </location>
</feature>
<organism evidence="3 4">
    <name type="scientific">Hyaloscypha bicolor E</name>
    <dbReference type="NCBI Taxonomy" id="1095630"/>
    <lineage>
        <taxon>Eukaryota</taxon>
        <taxon>Fungi</taxon>
        <taxon>Dikarya</taxon>
        <taxon>Ascomycota</taxon>
        <taxon>Pezizomycotina</taxon>
        <taxon>Leotiomycetes</taxon>
        <taxon>Helotiales</taxon>
        <taxon>Hyaloscyphaceae</taxon>
        <taxon>Hyaloscypha</taxon>
        <taxon>Hyaloscypha bicolor</taxon>
    </lineage>
</organism>
<accession>A0A2J6T1I4</accession>
<sequence>MFSNAKHHQVAQTPPLQHLTQHPLHSSSPHDRPSFSHSTISSCAHDVLRNVARAYALRPCQKMWSGFLPRLKSALKMPMSHVLLHFIFVVIVRFLGFEVKSRTLSFSYCKDSYLLARCWQEKNVTA</sequence>
<keyword evidence="2" id="KW-0812">Transmembrane</keyword>
<evidence type="ECO:0000256" key="1">
    <source>
        <dbReference type="SAM" id="MobiDB-lite"/>
    </source>
</evidence>
<gene>
    <name evidence="3" type="ORF">K444DRAFT_38593</name>
</gene>
<name>A0A2J6T1I4_9HELO</name>
<dbReference type="GeneID" id="36580467"/>
<evidence type="ECO:0000256" key="2">
    <source>
        <dbReference type="SAM" id="Phobius"/>
    </source>
</evidence>
<feature type="transmembrane region" description="Helical" evidence="2">
    <location>
        <begin position="78"/>
        <end position="96"/>
    </location>
</feature>
<keyword evidence="4" id="KW-1185">Reference proteome</keyword>
<proteinExistence type="predicted"/>
<keyword evidence="2" id="KW-1133">Transmembrane helix</keyword>